<keyword evidence="2" id="KW-1185">Reference proteome</keyword>
<gene>
    <name evidence="1" type="ORF">AK812_SmicGene11833</name>
</gene>
<evidence type="ECO:0000313" key="1">
    <source>
        <dbReference type="EMBL" id="OLQ05016.1"/>
    </source>
</evidence>
<organism evidence="1 2">
    <name type="scientific">Symbiodinium microadriaticum</name>
    <name type="common">Dinoflagellate</name>
    <name type="synonym">Zooxanthella microadriatica</name>
    <dbReference type="NCBI Taxonomy" id="2951"/>
    <lineage>
        <taxon>Eukaryota</taxon>
        <taxon>Sar</taxon>
        <taxon>Alveolata</taxon>
        <taxon>Dinophyceae</taxon>
        <taxon>Suessiales</taxon>
        <taxon>Symbiodiniaceae</taxon>
        <taxon>Symbiodinium</taxon>
    </lineage>
</organism>
<name>A0A1Q9EC52_SYMMI</name>
<protein>
    <submittedName>
        <fullName evidence="1">Uncharacterized protein</fullName>
    </submittedName>
</protein>
<reference evidence="1 2" key="1">
    <citation type="submission" date="2016-02" db="EMBL/GenBank/DDBJ databases">
        <title>Genome analysis of coral dinoflagellate symbionts highlights evolutionary adaptations to a symbiotic lifestyle.</title>
        <authorList>
            <person name="Aranda M."/>
            <person name="Li Y."/>
            <person name="Liew Y.J."/>
            <person name="Baumgarten S."/>
            <person name="Simakov O."/>
            <person name="Wilson M."/>
            <person name="Piel J."/>
            <person name="Ashoor H."/>
            <person name="Bougouffa S."/>
            <person name="Bajic V.B."/>
            <person name="Ryu T."/>
            <person name="Ravasi T."/>
            <person name="Bayer T."/>
            <person name="Micklem G."/>
            <person name="Kim H."/>
            <person name="Bhak J."/>
            <person name="Lajeunesse T.C."/>
            <person name="Voolstra C.R."/>
        </authorList>
    </citation>
    <scope>NUCLEOTIDE SEQUENCE [LARGE SCALE GENOMIC DNA]</scope>
    <source>
        <strain evidence="1 2">CCMP2467</strain>
    </source>
</reference>
<dbReference type="AlphaFoldDB" id="A0A1Q9EC52"/>
<proteinExistence type="predicted"/>
<sequence>MKSAFLLEIEEIHLRMAWQISALRRKSSPTAPVVALRVPFGADSKCYLGWILHIWRLPEIYMLSEQNAWDLVSLSPSAEGDGSLFQKEAIALHLAAASI</sequence>
<dbReference type="EMBL" id="LSRX01000196">
    <property type="protein sequence ID" value="OLQ05016.1"/>
    <property type="molecule type" value="Genomic_DNA"/>
</dbReference>
<accession>A0A1Q9EC52</accession>
<dbReference type="Proteomes" id="UP000186817">
    <property type="component" value="Unassembled WGS sequence"/>
</dbReference>
<evidence type="ECO:0000313" key="2">
    <source>
        <dbReference type="Proteomes" id="UP000186817"/>
    </source>
</evidence>
<comment type="caution">
    <text evidence="1">The sequence shown here is derived from an EMBL/GenBank/DDBJ whole genome shotgun (WGS) entry which is preliminary data.</text>
</comment>